<sequence length="385" mass="41999">MTSLSSPSPWICLLATTSSLPPSPNSNPRHPLTPSLLFPTWTCSDRPGASKSFLLYHHRRFPFRASCLDRGDGEGVESTISGDNAVDRDGVDREILFRKDNVNKSRGTSFLVKLGVAVGLAVIFTILSVVIKQNSSGPSFAFQILRDNPSSSAEATHIGFSFKLFGYRIFLPESAPGYVYFWLLMAAGCGLFVSEEALNIWVGISLARMLSLDGSWQLFVESFSKNAPQILSTIFWVYWGVCISDMIPFYLGWFFNQSGASQDVSAKLGIGKEKALSIARLVQKYGNLIGFVERFSIGVRNPTAFLAGALGISPEFFFAGVCCGGLITLSIQLALGLLLRERPLFALASVATAVGIWTVIPYAAAACTALFIYLQRRYSTRSQSS</sequence>
<comment type="caution">
    <text evidence="1">The sequence shown here is derived from an EMBL/GenBank/DDBJ whole genome shotgun (WGS) entry which is preliminary data.</text>
</comment>
<evidence type="ECO:0000313" key="1">
    <source>
        <dbReference type="EMBL" id="KAI4329870.1"/>
    </source>
</evidence>
<keyword evidence="2" id="KW-1185">Reference proteome</keyword>
<accession>A0ACB9N6D0</accession>
<gene>
    <name evidence="1" type="ORF">MLD38_028205</name>
</gene>
<reference evidence="2" key="1">
    <citation type="journal article" date="2023" name="Front. Plant Sci.">
        <title>Chromosomal-level genome assembly of Melastoma candidum provides insights into trichome evolution.</title>
        <authorList>
            <person name="Zhong Y."/>
            <person name="Wu W."/>
            <person name="Sun C."/>
            <person name="Zou P."/>
            <person name="Liu Y."/>
            <person name="Dai S."/>
            <person name="Zhou R."/>
        </authorList>
    </citation>
    <scope>NUCLEOTIDE SEQUENCE [LARGE SCALE GENOMIC DNA]</scope>
</reference>
<dbReference type="Proteomes" id="UP001057402">
    <property type="component" value="Chromosome 8"/>
</dbReference>
<proteinExistence type="predicted"/>
<evidence type="ECO:0000313" key="2">
    <source>
        <dbReference type="Proteomes" id="UP001057402"/>
    </source>
</evidence>
<dbReference type="EMBL" id="CM042887">
    <property type="protein sequence ID" value="KAI4329870.1"/>
    <property type="molecule type" value="Genomic_DNA"/>
</dbReference>
<protein>
    <submittedName>
        <fullName evidence="1">Uncharacterized protein</fullName>
    </submittedName>
</protein>
<name>A0ACB9N6D0_9MYRT</name>
<organism evidence="1 2">
    <name type="scientific">Melastoma candidum</name>
    <dbReference type="NCBI Taxonomy" id="119954"/>
    <lineage>
        <taxon>Eukaryota</taxon>
        <taxon>Viridiplantae</taxon>
        <taxon>Streptophyta</taxon>
        <taxon>Embryophyta</taxon>
        <taxon>Tracheophyta</taxon>
        <taxon>Spermatophyta</taxon>
        <taxon>Magnoliopsida</taxon>
        <taxon>eudicotyledons</taxon>
        <taxon>Gunneridae</taxon>
        <taxon>Pentapetalae</taxon>
        <taxon>rosids</taxon>
        <taxon>malvids</taxon>
        <taxon>Myrtales</taxon>
        <taxon>Melastomataceae</taxon>
        <taxon>Melastomatoideae</taxon>
        <taxon>Melastomateae</taxon>
        <taxon>Melastoma</taxon>
    </lineage>
</organism>